<name>Q94AK7_ARATH</name>
<evidence type="ECO:0000313" key="1">
    <source>
        <dbReference type="EMBL" id="AAK76645.2"/>
    </source>
</evidence>
<feature type="non-terminal residue" evidence="1">
    <location>
        <position position="117"/>
    </location>
</feature>
<sequence>WPRKRVRLKMIHLLKTNLRRNLLLRLPSQLLRILHPLMMTQMRIPRMRNLLPRRQLLLLPRLQAAQIHQMKILMRKVKMRNLPRKRLTLRPLKNRVVMSQASLRKMRVKTRRKPLRK</sequence>
<gene>
    <name evidence="1" type="ordered locus">At1g48920</name>
</gene>
<dbReference type="AlphaFoldDB" id="Q94AK7"/>
<organism evidence="1">
    <name type="scientific">Arabidopsis thaliana</name>
    <name type="common">Mouse-ear cress</name>
    <dbReference type="NCBI Taxonomy" id="3702"/>
    <lineage>
        <taxon>Eukaryota</taxon>
        <taxon>Viridiplantae</taxon>
        <taxon>Streptophyta</taxon>
        <taxon>Embryophyta</taxon>
        <taxon>Tracheophyta</taxon>
        <taxon>Spermatophyta</taxon>
        <taxon>Magnoliopsida</taxon>
        <taxon>eudicotyledons</taxon>
        <taxon>Gunneridae</taxon>
        <taxon>Pentapetalae</taxon>
        <taxon>rosids</taxon>
        <taxon>malvids</taxon>
        <taxon>Brassicales</taxon>
        <taxon>Brassicaceae</taxon>
        <taxon>Camelineae</taxon>
        <taxon>Arabidopsis</taxon>
    </lineage>
</organism>
<reference evidence="1" key="1">
    <citation type="submission" date="2001-07" db="EMBL/GenBank/DDBJ databases">
        <title>Arabidopsis Full Length cDNA Clones.</title>
        <authorList>
            <person name="Yamada K."/>
            <person name="Liu S.X."/>
            <person name="Sakano H."/>
            <person name="Pham P.K."/>
            <person name="Banh J."/>
            <person name="Chung M.K."/>
            <person name="Goldsmith A.D."/>
            <person name="Lee J.M."/>
            <person name="Quach H.L."/>
            <person name="Toriumi M."/>
            <person name="Yu G."/>
            <person name="Bowser L."/>
            <person name="Carninci P."/>
            <person name="Chen H."/>
            <person name="Cheuk R."/>
            <person name="Hayashizaki Y."/>
            <person name="Ishida J."/>
            <person name="Jones T."/>
            <person name="Kamiya A."/>
            <person name="Karlin-Neumann G."/>
            <person name="Kawai J."/>
            <person name="Kim C."/>
            <person name="Lam B."/>
            <person name="Lin J."/>
            <person name="Miranda M."/>
            <person name="Narusaka M."/>
            <person name="Nguyen M."/>
            <person name="Palm C.J."/>
            <person name="Sakurai T."/>
            <person name="Satou M."/>
            <person name="Seki M."/>
            <person name="Shinn P."/>
            <person name="Southwick A."/>
            <person name="Shinozaki K."/>
            <person name="Davis R.W."/>
            <person name="Ecker J.R."/>
            <person name="Theologis A."/>
        </authorList>
    </citation>
    <scope>NUCLEOTIDE SEQUENCE</scope>
</reference>
<feature type="non-terminal residue" evidence="1">
    <location>
        <position position="1"/>
    </location>
</feature>
<accession>Q94AK7</accession>
<protein>
    <submittedName>
        <fullName evidence="1">Putative nuM1 protein</fullName>
    </submittedName>
</protein>
<proteinExistence type="evidence at transcript level"/>
<dbReference type="EMBL" id="AY045971">
    <property type="protein sequence ID" value="AAK76645.2"/>
    <property type="molecule type" value="mRNA"/>
</dbReference>